<keyword evidence="1" id="KW-0511">Multifunctional enzyme</keyword>
<evidence type="ECO:0000313" key="4">
    <source>
        <dbReference type="Proteomes" id="UP000299102"/>
    </source>
</evidence>
<dbReference type="Pfam" id="PF17919">
    <property type="entry name" value="RT_RNaseH_2"/>
    <property type="match status" value="1"/>
</dbReference>
<dbReference type="Gene3D" id="3.10.10.10">
    <property type="entry name" value="HIV Type 1 Reverse Transcriptase, subunit A, domain 1"/>
    <property type="match status" value="1"/>
</dbReference>
<proteinExistence type="predicted"/>
<dbReference type="InterPro" id="IPR043502">
    <property type="entry name" value="DNA/RNA_pol_sf"/>
</dbReference>
<dbReference type="InterPro" id="IPR043128">
    <property type="entry name" value="Rev_trsase/Diguanyl_cyclase"/>
</dbReference>
<evidence type="ECO:0000256" key="1">
    <source>
        <dbReference type="ARBA" id="ARBA00023268"/>
    </source>
</evidence>
<evidence type="ECO:0000259" key="2">
    <source>
        <dbReference type="Pfam" id="PF17919"/>
    </source>
</evidence>
<dbReference type="InterPro" id="IPR050951">
    <property type="entry name" value="Retrovirus_Pol_polyprotein"/>
</dbReference>
<dbReference type="InterPro" id="IPR041577">
    <property type="entry name" value="RT_RNaseH_2"/>
</dbReference>
<protein>
    <recommendedName>
        <fullName evidence="2">Reverse transcriptase/retrotransposon-derived protein RNase H-like domain-containing protein</fullName>
    </recommendedName>
</protein>
<evidence type="ECO:0000313" key="3">
    <source>
        <dbReference type="EMBL" id="GBP97203.1"/>
    </source>
</evidence>
<comment type="caution">
    <text evidence="3">The sequence shown here is derived from an EMBL/GenBank/DDBJ whole genome shotgun (WGS) entry which is preliminary data.</text>
</comment>
<gene>
    <name evidence="3" type="ORF">EVAR_67628_1</name>
</gene>
<dbReference type="GO" id="GO:0071897">
    <property type="term" value="P:DNA biosynthetic process"/>
    <property type="evidence" value="ECO:0007669"/>
    <property type="project" value="UniProtKB-ARBA"/>
</dbReference>
<dbReference type="GO" id="GO:0003824">
    <property type="term" value="F:catalytic activity"/>
    <property type="evidence" value="ECO:0007669"/>
    <property type="project" value="UniProtKB-KW"/>
</dbReference>
<dbReference type="SUPFAM" id="SSF56672">
    <property type="entry name" value="DNA/RNA polymerases"/>
    <property type="match status" value="1"/>
</dbReference>
<sequence length="162" mass="18408">MSKEHTYKSILLTLIKANKKKKRKGAPLALRKRVEHELDSLERDGIINQSQYQQLALTVGGDTKPDGNVRLFVDYKVGFNPQLEPAHYPIKKIDDIFNCLRNARVLVLFDGNLPVFLACDASPNSIAVVLLHEIEGEEHPITFISRSLTKSEQNYNQLDRKP</sequence>
<organism evidence="3 4">
    <name type="scientific">Eumeta variegata</name>
    <name type="common">Bagworm moth</name>
    <name type="synonym">Eumeta japonica</name>
    <dbReference type="NCBI Taxonomy" id="151549"/>
    <lineage>
        <taxon>Eukaryota</taxon>
        <taxon>Metazoa</taxon>
        <taxon>Ecdysozoa</taxon>
        <taxon>Arthropoda</taxon>
        <taxon>Hexapoda</taxon>
        <taxon>Insecta</taxon>
        <taxon>Pterygota</taxon>
        <taxon>Neoptera</taxon>
        <taxon>Endopterygota</taxon>
        <taxon>Lepidoptera</taxon>
        <taxon>Glossata</taxon>
        <taxon>Ditrysia</taxon>
        <taxon>Tineoidea</taxon>
        <taxon>Psychidae</taxon>
        <taxon>Oiketicinae</taxon>
        <taxon>Eumeta</taxon>
    </lineage>
</organism>
<dbReference type="PANTHER" id="PTHR37984">
    <property type="entry name" value="PROTEIN CBG26694"/>
    <property type="match status" value="1"/>
</dbReference>
<dbReference type="AlphaFoldDB" id="A0A4C2ACW2"/>
<name>A0A4C2ACW2_EUMVA</name>
<reference evidence="3 4" key="1">
    <citation type="journal article" date="2019" name="Commun. Biol.">
        <title>The bagworm genome reveals a unique fibroin gene that provides high tensile strength.</title>
        <authorList>
            <person name="Kono N."/>
            <person name="Nakamura H."/>
            <person name="Ohtoshi R."/>
            <person name="Tomita M."/>
            <person name="Numata K."/>
            <person name="Arakawa K."/>
        </authorList>
    </citation>
    <scope>NUCLEOTIDE SEQUENCE [LARGE SCALE GENOMIC DNA]</scope>
</reference>
<dbReference type="STRING" id="151549.A0A4C2ACW2"/>
<dbReference type="PANTHER" id="PTHR37984:SF5">
    <property type="entry name" value="PROTEIN NYNRIN-LIKE"/>
    <property type="match status" value="1"/>
</dbReference>
<dbReference type="Gene3D" id="3.30.70.270">
    <property type="match status" value="1"/>
</dbReference>
<dbReference type="OrthoDB" id="5978043at2759"/>
<dbReference type="Proteomes" id="UP000299102">
    <property type="component" value="Unassembled WGS sequence"/>
</dbReference>
<keyword evidence="4" id="KW-1185">Reference proteome</keyword>
<dbReference type="EMBL" id="BGZK01002895">
    <property type="protein sequence ID" value="GBP97203.1"/>
    <property type="molecule type" value="Genomic_DNA"/>
</dbReference>
<accession>A0A4C2ACW2</accession>
<feature type="domain" description="Reverse transcriptase/retrotransposon-derived protein RNase H-like" evidence="2">
    <location>
        <begin position="92"/>
        <end position="160"/>
    </location>
</feature>